<sequence length="410" mass="46711">MKSAVSRKFCQRAQLAELFRPHELTSTLNEISTIKIRRATIIEIRFDLIVKRCESKIALIEFVEPTSCDAVEVSPLSEGDFQVIESNVYEIESSFLDQCRLVASGMIVPFFSNAGRPVLLKIVKIHPETEKPVLLTAHTELHVAPVTNGFLKQSNREEKRNSEEKFSKLFTDLNQASTSAVNEEYFDNILPPTHLRVLPRELHKGLDQCLHINDVYAMHTDKTQPYGSTFQHDEKIEKLKILLKKYPGHCLVSSVSPLSEYEILKVSPLEKNRLVTLKEVEICVNDETSDRLIEAGDLLSLTLDNDVRKLSEATSILLGNHGTTIKTILQGSPLTYQLCSPFKELMNHPQNGKHICFRVSKSTRPIIRKTFMETSLPQEEQLLNYGFEAPIKAERFQISRRFVESIDEMD</sequence>
<protein>
    <recommendedName>
        <fullName evidence="3">Peroxisomal ATPase PEX1 N-terminal C-lobe domain-containing protein</fullName>
    </recommendedName>
</protein>
<dbReference type="AlphaFoldDB" id="A0AAF3FPL8"/>
<feature type="domain" description="Peroxisomal ATPase PEX1 N-terminal C-lobe" evidence="3">
    <location>
        <begin position="70"/>
        <end position="145"/>
    </location>
</feature>
<dbReference type="Gene3D" id="3.10.330.10">
    <property type="match status" value="1"/>
</dbReference>
<evidence type="ECO:0000256" key="1">
    <source>
        <dbReference type="ARBA" id="ARBA00022741"/>
    </source>
</evidence>
<evidence type="ECO:0000313" key="5">
    <source>
        <dbReference type="WBParaSite" id="MBELARI_LOCUS9144"/>
    </source>
</evidence>
<name>A0AAF3FPL8_9BILA</name>
<dbReference type="WBParaSite" id="MBELARI_LOCUS9144">
    <property type="protein sequence ID" value="MBELARI_LOCUS9144"/>
    <property type="gene ID" value="MBELARI_LOCUS9144"/>
</dbReference>
<keyword evidence="2" id="KW-0067">ATP-binding</keyword>
<evidence type="ECO:0000256" key="2">
    <source>
        <dbReference type="ARBA" id="ARBA00022840"/>
    </source>
</evidence>
<accession>A0AAF3FPL8</accession>
<proteinExistence type="predicted"/>
<reference evidence="5" key="1">
    <citation type="submission" date="2024-02" db="UniProtKB">
        <authorList>
            <consortium name="WormBaseParasite"/>
        </authorList>
    </citation>
    <scope>IDENTIFICATION</scope>
</reference>
<evidence type="ECO:0000313" key="4">
    <source>
        <dbReference type="Proteomes" id="UP000887575"/>
    </source>
</evidence>
<dbReference type="GO" id="GO:0005524">
    <property type="term" value="F:ATP binding"/>
    <property type="evidence" value="ECO:0007669"/>
    <property type="project" value="UniProtKB-KW"/>
</dbReference>
<dbReference type="SUPFAM" id="SSF54585">
    <property type="entry name" value="Cdc48 domain 2-like"/>
    <property type="match status" value="1"/>
</dbReference>
<dbReference type="InterPro" id="IPR029067">
    <property type="entry name" value="CDC48_domain_2-like_sf"/>
</dbReference>
<dbReference type="GO" id="GO:0007031">
    <property type="term" value="P:peroxisome organization"/>
    <property type="evidence" value="ECO:0007669"/>
    <property type="project" value="InterPro"/>
</dbReference>
<dbReference type="InterPro" id="IPR015342">
    <property type="entry name" value="PEX1-N_C-lobe"/>
</dbReference>
<keyword evidence="4" id="KW-1185">Reference proteome</keyword>
<organism evidence="4 5">
    <name type="scientific">Mesorhabditis belari</name>
    <dbReference type="NCBI Taxonomy" id="2138241"/>
    <lineage>
        <taxon>Eukaryota</taxon>
        <taxon>Metazoa</taxon>
        <taxon>Ecdysozoa</taxon>
        <taxon>Nematoda</taxon>
        <taxon>Chromadorea</taxon>
        <taxon>Rhabditida</taxon>
        <taxon>Rhabditina</taxon>
        <taxon>Rhabditomorpha</taxon>
        <taxon>Rhabditoidea</taxon>
        <taxon>Rhabditidae</taxon>
        <taxon>Mesorhabditinae</taxon>
        <taxon>Mesorhabditis</taxon>
    </lineage>
</organism>
<keyword evidence="1" id="KW-0547">Nucleotide-binding</keyword>
<dbReference type="GO" id="GO:0005777">
    <property type="term" value="C:peroxisome"/>
    <property type="evidence" value="ECO:0007669"/>
    <property type="project" value="InterPro"/>
</dbReference>
<dbReference type="Proteomes" id="UP000887575">
    <property type="component" value="Unassembled WGS sequence"/>
</dbReference>
<dbReference type="Pfam" id="PF09262">
    <property type="entry name" value="PEX-1N"/>
    <property type="match status" value="1"/>
</dbReference>
<evidence type="ECO:0000259" key="3">
    <source>
        <dbReference type="Pfam" id="PF09262"/>
    </source>
</evidence>